<dbReference type="Proteomes" id="UP000070578">
    <property type="component" value="Unassembled WGS sequence"/>
</dbReference>
<accession>A0A139BN31</accession>
<feature type="non-terminal residue" evidence="1">
    <location>
        <position position="240"/>
    </location>
</feature>
<reference evidence="1 2" key="2">
    <citation type="submission" date="2016-03" db="EMBL/GenBank/DDBJ databases">
        <title>New uncultured bacterium of the family Gallionellaceae from acid mine drainage: description and reconstruction of genome based on metagenomic analysis of microbial community.</title>
        <authorList>
            <person name="Kadnikov V."/>
            <person name="Ivasenko D."/>
            <person name="Beletsky A."/>
            <person name="Mardanov A."/>
            <person name="Danilova E."/>
            <person name="Pimenov N."/>
            <person name="Karnachuk O."/>
            <person name="Ravin N."/>
        </authorList>
    </citation>
    <scope>NUCLEOTIDE SEQUENCE [LARGE SCALE GENOMIC DNA]</scope>
    <source>
        <strain evidence="1">ShG14-8</strain>
    </source>
</reference>
<sequence length="240" mass="27325">KNPEIQAAIVKAVQEQHRSAQMELEGVAEQLDFVAVVAKTIELVTQQTIEIPRIQDVPKGEAKAGFKSFTLKLDTLKYPAVSEDLWIQHLRTNQLDVVAMGNGGMEEKRLEDYVVSGLVDINDISYDDQADLLYDLATQTVKHFCSYLSEDETGKVLRCYQRPIAKFIFAQMQEHSWEEAVGYDVMVRKGYTELKRSAYSVNEPPADYRVSPEDKSNMSKYVFGGFKRCLYTEQKFDSEA</sequence>
<organism evidence="1 2">
    <name type="scientific">Candidatus Gallionella acididurans</name>
    <dbReference type="NCBI Taxonomy" id="1796491"/>
    <lineage>
        <taxon>Bacteria</taxon>
        <taxon>Pseudomonadati</taxon>
        <taxon>Pseudomonadota</taxon>
        <taxon>Betaproteobacteria</taxon>
        <taxon>Nitrosomonadales</taxon>
        <taxon>Gallionellaceae</taxon>
        <taxon>Gallionella</taxon>
    </lineage>
</organism>
<reference evidence="1 2" key="1">
    <citation type="submission" date="2016-02" db="EMBL/GenBank/DDBJ databases">
        <authorList>
            <person name="Wen L."/>
            <person name="He K."/>
            <person name="Yang H."/>
        </authorList>
    </citation>
    <scope>NUCLEOTIDE SEQUENCE [LARGE SCALE GENOMIC DNA]</scope>
    <source>
        <strain evidence="1">ShG14-8</strain>
    </source>
</reference>
<comment type="caution">
    <text evidence="1">The sequence shown here is derived from an EMBL/GenBank/DDBJ whole genome shotgun (WGS) entry which is preliminary data.</text>
</comment>
<feature type="non-terminal residue" evidence="1">
    <location>
        <position position="1"/>
    </location>
</feature>
<evidence type="ECO:0000313" key="2">
    <source>
        <dbReference type="Proteomes" id="UP000070578"/>
    </source>
</evidence>
<proteinExistence type="predicted"/>
<protein>
    <submittedName>
        <fullName evidence="1">Type III restriction protein res subunit</fullName>
    </submittedName>
</protein>
<dbReference type="AlphaFoldDB" id="A0A139BN31"/>
<evidence type="ECO:0000313" key="1">
    <source>
        <dbReference type="EMBL" id="KXS30382.1"/>
    </source>
</evidence>
<dbReference type="EMBL" id="LSLI01000293">
    <property type="protein sequence ID" value="KXS30382.1"/>
    <property type="molecule type" value="Genomic_DNA"/>
</dbReference>
<name>A0A139BN31_9PROT</name>
<gene>
    <name evidence="1" type="ORF">AWT59_3493</name>
</gene>